<feature type="region of interest" description="Disordered" evidence="1">
    <location>
        <begin position="184"/>
        <end position="204"/>
    </location>
</feature>
<evidence type="ECO:0000313" key="3">
    <source>
        <dbReference type="EMBL" id="KAL3763132.1"/>
    </source>
</evidence>
<accession>A0ABD3MLR6</accession>
<dbReference type="AlphaFoldDB" id="A0ABD3MLR6"/>
<dbReference type="EMBL" id="JALLBG020000127">
    <property type="protein sequence ID" value="KAL3763132.1"/>
    <property type="molecule type" value="Genomic_DNA"/>
</dbReference>
<reference evidence="3 4" key="1">
    <citation type="submission" date="2024-10" db="EMBL/GenBank/DDBJ databases">
        <title>Updated reference genomes for cyclostephanoid diatoms.</title>
        <authorList>
            <person name="Roberts W.R."/>
            <person name="Alverson A.J."/>
        </authorList>
    </citation>
    <scope>NUCLEOTIDE SEQUENCE [LARGE SCALE GENOMIC DNA]</scope>
    <source>
        <strain evidence="3 4">AJA232-27</strain>
    </source>
</reference>
<keyword evidence="4" id="KW-1185">Reference proteome</keyword>
<feature type="region of interest" description="Disordered" evidence="1">
    <location>
        <begin position="129"/>
        <end position="156"/>
    </location>
</feature>
<keyword evidence="2" id="KW-1133">Transmembrane helix</keyword>
<keyword evidence="2" id="KW-0812">Transmembrane</keyword>
<sequence length="288" mass="32310">MVTIKKTDLSCSFRALSTRFGLASLACATWLVITFAVHGALTARERGDQLLRRRMDFKTYPYPGTTISPRRLPELLAPADEAVEEMMKEESASTITQEVTVHTVQNDDGEEMLGDLSPTTQTIVVASAAPSDDEYSFGSSEDRETMSSEENSIDLSSTLRERFRARSLEAKEFIRNLLHEAFPSDIEPNPRYSQHHSQDLYSQPDSNDRLCEQLDAFAGIPIHDALGNGPWVPPIGSPPESVKKWEEAFRIAMRKIKEVHVGGSELRDVAEIEVQDLRELRHNLFCGE</sequence>
<feature type="transmembrane region" description="Helical" evidence="2">
    <location>
        <begin position="20"/>
        <end position="43"/>
    </location>
</feature>
<comment type="caution">
    <text evidence="3">The sequence shown here is derived from an EMBL/GenBank/DDBJ whole genome shotgun (WGS) entry which is preliminary data.</text>
</comment>
<dbReference type="Proteomes" id="UP001530293">
    <property type="component" value="Unassembled WGS sequence"/>
</dbReference>
<organism evidence="3 4">
    <name type="scientific">Discostella pseudostelligera</name>
    <dbReference type="NCBI Taxonomy" id="259834"/>
    <lineage>
        <taxon>Eukaryota</taxon>
        <taxon>Sar</taxon>
        <taxon>Stramenopiles</taxon>
        <taxon>Ochrophyta</taxon>
        <taxon>Bacillariophyta</taxon>
        <taxon>Coscinodiscophyceae</taxon>
        <taxon>Thalassiosirophycidae</taxon>
        <taxon>Stephanodiscales</taxon>
        <taxon>Stephanodiscaceae</taxon>
        <taxon>Discostella</taxon>
    </lineage>
</organism>
<evidence type="ECO:0000256" key="1">
    <source>
        <dbReference type="SAM" id="MobiDB-lite"/>
    </source>
</evidence>
<gene>
    <name evidence="3" type="ORF">ACHAWU_005083</name>
</gene>
<evidence type="ECO:0008006" key="5">
    <source>
        <dbReference type="Google" id="ProtNLM"/>
    </source>
</evidence>
<name>A0ABD3MLR6_9STRA</name>
<protein>
    <recommendedName>
        <fullName evidence="5">Transmembrane protein</fullName>
    </recommendedName>
</protein>
<evidence type="ECO:0000256" key="2">
    <source>
        <dbReference type="SAM" id="Phobius"/>
    </source>
</evidence>
<keyword evidence="2" id="KW-0472">Membrane</keyword>
<proteinExistence type="predicted"/>
<evidence type="ECO:0000313" key="4">
    <source>
        <dbReference type="Proteomes" id="UP001530293"/>
    </source>
</evidence>